<name>A0ABT7S296_9CELL</name>
<dbReference type="InterPro" id="IPR002491">
    <property type="entry name" value="ABC_transptr_periplasmic_BD"/>
</dbReference>
<dbReference type="Proteomes" id="UP001321453">
    <property type="component" value="Unassembled WGS sequence"/>
</dbReference>
<sequence length="356" mass="38197">MEFPKLDVRTPVSHPRKLRTLLATVLAVTALALAGCSSSADDDTPASTPSASADSAFPVTLTDKLGSATITKKPERIVTIGWASQDVVAALGTAPVGSTDFTWGTVDKYLPWFADRVKEIGGELPEIVTYAENDEVDAEQVLALDPDLILAVHSGITENEYAKLSEIAPTIAYKDAPWTSDWKELTTTIGAAMGQSAEAAKLVADTEKQIATAAAAHPEFKGVTFTYGWTLADGATALDLYFPQDPRVQLMEQLGFVSSPQVVALSKEGSAFYGSVSLEKLDTVESQFHLAWANTPADVAKTVDNPLVKQWAPIAKGSYYFMEDQAQAWASSQPSVLSIPWQLDSLLPELSSHLHP</sequence>
<reference evidence="7 8" key="1">
    <citation type="submission" date="2023-06" db="EMBL/GenBank/DDBJ databases">
        <title>Cellulomonas sp. MW9 Whole genome sequence.</title>
        <authorList>
            <person name="Park S."/>
        </authorList>
    </citation>
    <scope>NUCLEOTIDE SEQUENCE [LARGE SCALE GENOMIC DNA]</scope>
    <source>
        <strain evidence="7 8">MW9</strain>
    </source>
</reference>
<feature type="signal peptide" evidence="5">
    <location>
        <begin position="1"/>
        <end position="40"/>
    </location>
</feature>
<gene>
    <name evidence="7" type="ORF">QRT05_00180</name>
</gene>
<organism evidence="7 8">
    <name type="scientific">Cellulomonas edaphi</name>
    <dbReference type="NCBI Taxonomy" id="3053468"/>
    <lineage>
        <taxon>Bacteria</taxon>
        <taxon>Bacillati</taxon>
        <taxon>Actinomycetota</taxon>
        <taxon>Actinomycetes</taxon>
        <taxon>Micrococcales</taxon>
        <taxon>Cellulomonadaceae</taxon>
        <taxon>Cellulomonas</taxon>
    </lineage>
</organism>
<dbReference type="Pfam" id="PF01497">
    <property type="entry name" value="Peripla_BP_2"/>
    <property type="match status" value="1"/>
</dbReference>
<keyword evidence="4 5" id="KW-0732">Signal</keyword>
<evidence type="ECO:0000313" key="8">
    <source>
        <dbReference type="Proteomes" id="UP001321453"/>
    </source>
</evidence>
<dbReference type="EMBL" id="JAUCGR010000001">
    <property type="protein sequence ID" value="MDM7829737.1"/>
    <property type="molecule type" value="Genomic_DNA"/>
</dbReference>
<evidence type="ECO:0000259" key="6">
    <source>
        <dbReference type="PROSITE" id="PS50983"/>
    </source>
</evidence>
<feature type="domain" description="Fe/B12 periplasmic-binding" evidence="6">
    <location>
        <begin position="76"/>
        <end position="356"/>
    </location>
</feature>
<keyword evidence="8" id="KW-1185">Reference proteome</keyword>
<accession>A0ABT7S296</accession>
<evidence type="ECO:0000256" key="3">
    <source>
        <dbReference type="ARBA" id="ARBA00022448"/>
    </source>
</evidence>
<protein>
    <submittedName>
        <fullName evidence="7">ABC transporter substrate-binding protein</fullName>
    </submittedName>
</protein>
<evidence type="ECO:0000256" key="1">
    <source>
        <dbReference type="ARBA" id="ARBA00004196"/>
    </source>
</evidence>
<dbReference type="SUPFAM" id="SSF53807">
    <property type="entry name" value="Helical backbone' metal receptor"/>
    <property type="match status" value="1"/>
</dbReference>
<comment type="similarity">
    <text evidence="2">Belongs to the bacterial solute-binding protein 8 family.</text>
</comment>
<feature type="chain" id="PRO_5045723011" evidence="5">
    <location>
        <begin position="41"/>
        <end position="356"/>
    </location>
</feature>
<dbReference type="Gene3D" id="3.40.50.1980">
    <property type="entry name" value="Nitrogenase molybdenum iron protein domain"/>
    <property type="match status" value="2"/>
</dbReference>
<evidence type="ECO:0000256" key="2">
    <source>
        <dbReference type="ARBA" id="ARBA00008814"/>
    </source>
</evidence>
<keyword evidence="3" id="KW-0813">Transport</keyword>
<comment type="caution">
    <text evidence="7">The sequence shown here is derived from an EMBL/GenBank/DDBJ whole genome shotgun (WGS) entry which is preliminary data.</text>
</comment>
<dbReference type="InterPro" id="IPR051313">
    <property type="entry name" value="Bact_iron-sidero_bind"/>
</dbReference>
<evidence type="ECO:0000313" key="7">
    <source>
        <dbReference type="EMBL" id="MDM7829737.1"/>
    </source>
</evidence>
<evidence type="ECO:0000256" key="4">
    <source>
        <dbReference type="ARBA" id="ARBA00022729"/>
    </source>
</evidence>
<comment type="subcellular location">
    <subcellularLocation>
        <location evidence="1">Cell envelope</location>
    </subcellularLocation>
</comment>
<dbReference type="RefSeq" id="WP_289444116.1">
    <property type="nucleotide sequence ID" value="NZ_JAUCGR010000001.1"/>
</dbReference>
<dbReference type="PANTHER" id="PTHR30532">
    <property type="entry name" value="IRON III DICITRATE-BINDING PERIPLASMIC PROTEIN"/>
    <property type="match status" value="1"/>
</dbReference>
<dbReference type="PROSITE" id="PS50983">
    <property type="entry name" value="FE_B12_PBP"/>
    <property type="match status" value="1"/>
</dbReference>
<proteinExistence type="inferred from homology"/>
<evidence type="ECO:0000256" key="5">
    <source>
        <dbReference type="SAM" id="SignalP"/>
    </source>
</evidence>
<dbReference type="PANTHER" id="PTHR30532:SF24">
    <property type="entry name" value="FERRIC ENTEROBACTIN-BINDING PERIPLASMIC PROTEIN FEPB"/>
    <property type="match status" value="1"/>
</dbReference>